<organism evidence="2 3">
    <name type="scientific">Polyplax serrata</name>
    <name type="common">Common mouse louse</name>
    <dbReference type="NCBI Taxonomy" id="468196"/>
    <lineage>
        <taxon>Eukaryota</taxon>
        <taxon>Metazoa</taxon>
        <taxon>Ecdysozoa</taxon>
        <taxon>Arthropoda</taxon>
        <taxon>Hexapoda</taxon>
        <taxon>Insecta</taxon>
        <taxon>Pterygota</taxon>
        <taxon>Neoptera</taxon>
        <taxon>Paraneoptera</taxon>
        <taxon>Psocodea</taxon>
        <taxon>Troctomorpha</taxon>
        <taxon>Phthiraptera</taxon>
        <taxon>Anoplura</taxon>
        <taxon>Polyplacidae</taxon>
        <taxon>Polyplax</taxon>
    </lineage>
</organism>
<dbReference type="Proteomes" id="UP001372834">
    <property type="component" value="Unassembled WGS sequence"/>
</dbReference>
<evidence type="ECO:0000256" key="1">
    <source>
        <dbReference type="SAM" id="MobiDB-lite"/>
    </source>
</evidence>
<proteinExistence type="predicted"/>
<evidence type="ECO:0000313" key="3">
    <source>
        <dbReference type="Proteomes" id="UP001372834"/>
    </source>
</evidence>
<reference evidence="2 3" key="1">
    <citation type="submission" date="2023-10" db="EMBL/GenBank/DDBJ databases">
        <title>Genomes of two closely related lineages of the louse Polyplax serrata with different host specificities.</title>
        <authorList>
            <person name="Martinu J."/>
            <person name="Tarabai H."/>
            <person name="Stefka J."/>
            <person name="Hypsa V."/>
        </authorList>
    </citation>
    <scope>NUCLEOTIDE SEQUENCE [LARGE SCALE GENOMIC DNA]</scope>
    <source>
        <strain evidence="2">HR10_N</strain>
    </source>
</reference>
<name>A0AAN8PK27_POLSC</name>
<accession>A0AAN8PK27</accession>
<feature type="region of interest" description="Disordered" evidence="1">
    <location>
        <begin position="1"/>
        <end position="23"/>
    </location>
</feature>
<dbReference type="AlphaFoldDB" id="A0AAN8PK27"/>
<gene>
    <name evidence="2" type="ORF">RUM43_009946</name>
</gene>
<sequence>MKDAGDNEEKRRRETATVAAEAAAGGVENARAKKESLKIDGCQDRLTIFPVKSIDTPEGGDGTQGG</sequence>
<protein>
    <submittedName>
        <fullName evidence="2">Uncharacterized protein</fullName>
    </submittedName>
</protein>
<feature type="compositionally biased region" description="Basic and acidic residues" evidence="1">
    <location>
        <begin position="1"/>
        <end position="15"/>
    </location>
</feature>
<evidence type="ECO:0000313" key="2">
    <source>
        <dbReference type="EMBL" id="KAK6636287.1"/>
    </source>
</evidence>
<comment type="caution">
    <text evidence="2">The sequence shown here is derived from an EMBL/GenBank/DDBJ whole genome shotgun (WGS) entry which is preliminary data.</text>
</comment>
<dbReference type="EMBL" id="JAWJWE010000004">
    <property type="protein sequence ID" value="KAK6636287.1"/>
    <property type="molecule type" value="Genomic_DNA"/>
</dbReference>